<protein>
    <submittedName>
        <fullName evidence="2">Uncharacterized protein</fullName>
    </submittedName>
</protein>
<dbReference type="EMBL" id="UHFA01000002">
    <property type="protein sequence ID" value="SUN37333.1"/>
    <property type="molecule type" value="Genomic_DNA"/>
</dbReference>
<proteinExistence type="predicted"/>
<dbReference type="RefSeq" id="WP_002997331.1">
    <property type="nucleotide sequence ID" value="NZ_UHFA01000002.1"/>
</dbReference>
<evidence type="ECO:0000313" key="3">
    <source>
        <dbReference type="Proteomes" id="UP000254082"/>
    </source>
</evidence>
<evidence type="ECO:0000256" key="1">
    <source>
        <dbReference type="SAM" id="Phobius"/>
    </source>
</evidence>
<dbReference type="OrthoDB" id="2669408at2"/>
<name>A0A380JGU9_STRDO</name>
<reference evidence="2 3" key="1">
    <citation type="submission" date="2018-06" db="EMBL/GenBank/DDBJ databases">
        <authorList>
            <consortium name="Pathogen Informatics"/>
            <person name="Doyle S."/>
        </authorList>
    </citation>
    <scope>NUCLEOTIDE SEQUENCE [LARGE SCALE GENOMIC DNA]</scope>
    <source>
        <strain evidence="3">NCTC 11391</strain>
    </source>
</reference>
<evidence type="ECO:0000313" key="2">
    <source>
        <dbReference type="EMBL" id="SUN37333.1"/>
    </source>
</evidence>
<keyword evidence="1" id="KW-0812">Transmembrane</keyword>
<keyword evidence="1" id="KW-1133">Transmembrane helix</keyword>
<organism evidence="2 3">
    <name type="scientific">Streptococcus downei MFe28</name>
    <dbReference type="NCBI Taxonomy" id="764290"/>
    <lineage>
        <taxon>Bacteria</taxon>
        <taxon>Bacillati</taxon>
        <taxon>Bacillota</taxon>
        <taxon>Bacilli</taxon>
        <taxon>Lactobacillales</taxon>
        <taxon>Streptococcaceae</taxon>
        <taxon>Streptococcus</taxon>
    </lineage>
</organism>
<sequence>MKKLTIWGICFAVLMFSLNLVGCYDFIMVVTHNRAYFAELYTPAIKDYFTNYPIFLLILWIGNLLGGILTPIFYIFKNKSAVSLAGLAFWADVLLVIVTCLFRNRIQIFGWHFALDLVILCLIGIYYWYLRKVVSSK</sequence>
<dbReference type="Proteomes" id="UP000254082">
    <property type="component" value="Unassembled WGS sequence"/>
</dbReference>
<keyword evidence="3" id="KW-1185">Reference proteome</keyword>
<keyword evidence="1" id="KW-0472">Membrane</keyword>
<feature type="transmembrane region" description="Helical" evidence="1">
    <location>
        <begin position="82"/>
        <end position="102"/>
    </location>
</feature>
<accession>A0A380JGU9</accession>
<feature type="transmembrane region" description="Helical" evidence="1">
    <location>
        <begin position="6"/>
        <end position="31"/>
    </location>
</feature>
<dbReference type="AlphaFoldDB" id="A0A380JGU9"/>
<feature type="transmembrane region" description="Helical" evidence="1">
    <location>
        <begin position="109"/>
        <end position="129"/>
    </location>
</feature>
<feature type="transmembrane region" description="Helical" evidence="1">
    <location>
        <begin position="52"/>
        <end position="76"/>
    </location>
</feature>
<gene>
    <name evidence="2" type="ORF">NCTC11391_02066</name>
</gene>